<name>A0A835CCK1_9FABA</name>
<accession>A0A835CCK1</accession>
<evidence type="ECO:0000313" key="2">
    <source>
        <dbReference type="Proteomes" id="UP000634136"/>
    </source>
</evidence>
<evidence type="ECO:0000313" key="1">
    <source>
        <dbReference type="EMBL" id="KAF7834587.1"/>
    </source>
</evidence>
<comment type="caution">
    <text evidence="1">The sequence shown here is derived from an EMBL/GenBank/DDBJ whole genome shotgun (WGS) entry which is preliminary data.</text>
</comment>
<reference evidence="1" key="1">
    <citation type="submission" date="2020-09" db="EMBL/GenBank/DDBJ databases">
        <title>Genome-Enabled Discovery of Anthraquinone Biosynthesis in Senna tora.</title>
        <authorList>
            <person name="Kang S.-H."/>
            <person name="Pandey R.P."/>
            <person name="Lee C.-M."/>
            <person name="Sim J.-S."/>
            <person name="Jeong J.-T."/>
            <person name="Choi B.-S."/>
            <person name="Jung M."/>
            <person name="Ginzburg D."/>
            <person name="Zhao K."/>
            <person name="Won S.Y."/>
            <person name="Oh T.-J."/>
            <person name="Yu Y."/>
            <person name="Kim N.-H."/>
            <person name="Lee O.R."/>
            <person name="Lee T.-H."/>
            <person name="Bashyal P."/>
            <person name="Kim T.-S."/>
            <person name="Lee W.-H."/>
            <person name="Kawkins C."/>
            <person name="Kim C.-K."/>
            <person name="Kim J.S."/>
            <person name="Ahn B.O."/>
            <person name="Rhee S.Y."/>
            <person name="Sohng J.K."/>
        </authorList>
    </citation>
    <scope>NUCLEOTIDE SEQUENCE</scope>
    <source>
        <tissue evidence="1">Leaf</tissue>
    </source>
</reference>
<dbReference type="Proteomes" id="UP000634136">
    <property type="component" value="Unassembled WGS sequence"/>
</dbReference>
<dbReference type="AlphaFoldDB" id="A0A835CCK1"/>
<dbReference type="EMBL" id="JAAIUW010000004">
    <property type="protein sequence ID" value="KAF7834587.1"/>
    <property type="molecule type" value="Genomic_DNA"/>
</dbReference>
<keyword evidence="2" id="KW-1185">Reference proteome</keyword>
<gene>
    <name evidence="1" type="ORF">G2W53_009446</name>
</gene>
<organism evidence="1 2">
    <name type="scientific">Senna tora</name>
    <dbReference type="NCBI Taxonomy" id="362788"/>
    <lineage>
        <taxon>Eukaryota</taxon>
        <taxon>Viridiplantae</taxon>
        <taxon>Streptophyta</taxon>
        <taxon>Embryophyta</taxon>
        <taxon>Tracheophyta</taxon>
        <taxon>Spermatophyta</taxon>
        <taxon>Magnoliopsida</taxon>
        <taxon>eudicotyledons</taxon>
        <taxon>Gunneridae</taxon>
        <taxon>Pentapetalae</taxon>
        <taxon>rosids</taxon>
        <taxon>fabids</taxon>
        <taxon>Fabales</taxon>
        <taxon>Fabaceae</taxon>
        <taxon>Caesalpinioideae</taxon>
        <taxon>Cassia clade</taxon>
        <taxon>Senna</taxon>
    </lineage>
</organism>
<proteinExistence type="predicted"/>
<sequence>MANYWSRNLVLIPIYGQPTMMSFVQTLGRQTLTGRIFGSARLLKGLGFSFGP</sequence>
<protein>
    <submittedName>
        <fullName evidence="1">Uncharacterized protein</fullName>
    </submittedName>
</protein>